<dbReference type="EMBL" id="CP004078">
    <property type="protein sequence ID" value="AHV97068.1"/>
    <property type="molecule type" value="Genomic_DNA"/>
</dbReference>
<evidence type="ECO:0000313" key="2">
    <source>
        <dbReference type="EMBL" id="AHV97068.1"/>
    </source>
</evidence>
<name>X4ZXZ0_9BACL</name>
<dbReference type="STRING" id="1268072.PSAB_10690"/>
<dbReference type="KEGG" id="psab:PSAB_10690"/>
<dbReference type="HOGENOM" id="CLU_2881693_0_0_9"/>
<keyword evidence="3" id="KW-1185">Reference proteome</keyword>
<dbReference type="RefSeq" id="WP_025334603.1">
    <property type="nucleotide sequence ID" value="NZ_CP004078.1"/>
</dbReference>
<accession>X4ZXZ0</accession>
<sequence>MMKELPECKRGSTGGQEAPNSKAPLHTKNGLRNNRYLTLLVMTEMQLEQLQDNEKGRFAERPR</sequence>
<feature type="region of interest" description="Disordered" evidence="1">
    <location>
        <begin position="1"/>
        <end position="32"/>
    </location>
</feature>
<evidence type="ECO:0000313" key="3">
    <source>
        <dbReference type="Proteomes" id="UP000019772"/>
    </source>
</evidence>
<protein>
    <submittedName>
        <fullName evidence="2">Uncharacterized protein</fullName>
    </submittedName>
</protein>
<evidence type="ECO:0000256" key="1">
    <source>
        <dbReference type="SAM" id="MobiDB-lite"/>
    </source>
</evidence>
<dbReference type="AlphaFoldDB" id="X4ZXZ0"/>
<proteinExistence type="predicted"/>
<reference evidence="2 3" key="1">
    <citation type="journal article" date="2014" name="PLoS Genet.">
        <title>Comparative Genomic Analysis of N2-Fixing and Non-N2-Fixing Paenibacillus spp.: Organization, Evolution and Expression of the Nitrogen Fixation Genes.</title>
        <authorList>
            <person name="Xie J.B."/>
            <person name="Du Z."/>
            <person name="Bai L."/>
            <person name="Tian C."/>
            <person name="Zhang Y."/>
            <person name="Xie J.Y."/>
            <person name="Wang T."/>
            <person name="Liu X."/>
            <person name="Chen X."/>
            <person name="Cheng Q."/>
            <person name="Chen S."/>
            <person name="Li J."/>
        </authorList>
    </citation>
    <scope>NUCLEOTIDE SEQUENCE [LARGE SCALE GENOMIC DNA]</scope>
    <source>
        <strain evidence="2 3">T27</strain>
    </source>
</reference>
<organism evidence="2 3">
    <name type="scientific">Paenibacillus sabinae T27</name>
    <dbReference type="NCBI Taxonomy" id="1268072"/>
    <lineage>
        <taxon>Bacteria</taxon>
        <taxon>Bacillati</taxon>
        <taxon>Bacillota</taxon>
        <taxon>Bacilli</taxon>
        <taxon>Bacillales</taxon>
        <taxon>Paenibacillaceae</taxon>
        <taxon>Paenibacillus</taxon>
    </lineage>
</organism>
<gene>
    <name evidence="2" type="ORF">PSAB_10690</name>
</gene>
<dbReference type="Proteomes" id="UP000019772">
    <property type="component" value="Chromosome"/>
</dbReference>
<dbReference type="OrthoDB" id="2657372at2"/>
<feature type="compositionally biased region" description="Basic and acidic residues" evidence="1">
    <location>
        <begin position="1"/>
        <end position="10"/>
    </location>
</feature>